<evidence type="ECO:0000256" key="8">
    <source>
        <dbReference type="ARBA" id="ARBA00022840"/>
    </source>
</evidence>
<dbReference type="Proteomes" id="UP000176593">
    <property type="component" value="Unassembled WGS sequence"/>
</dbReference>
<evidence type="ECO:0000313" key="15">
    <source>
        <dbReference type="EMBL" id="OGL86498.1"/>
    </source>
</evidence>
<comment type="catalytic activity">
    <reaction evidence="12 13">
        <text>tRNA(Phe) + L-phenylalanine + ATP = L-phenylalanyl-tRNA(Phe) + AMP + diphosphate + H(+)</text>
        <dbReference type="Rhea" id="RHEA:19413"/>
        <dbReference type="Rhea" id="RHEA-COMP:9668"/>
        <dbReference type="Rhea" id="RHEA-COMP:9699"/>
        <dbReference type="ChEBI" id="CHEBI:15378"/>
        <dbReference type="ChEBI" id="CHEBI:30616"/>
        <dbReference type="ChEBI" id="CHEBI:33019"/>
        <dbReference type="ChEBI" id="CHEBI:58095"/>
        <dbReference type="ChEBI" id="CHEBI:78442"/>
        <dbReference type="ChEBI" id="CHEBI:78531"/>
        <dbReference type="ChEBI" id="CHEBI:456215"/>
        <dbReference type="EC" id="6.1.1.20"/>
    </reaction>
</comment>
<dbReference type="PANTHER" id="PTHR11538:SF41">
    <property type="entry name" value="PHENYLALANINE--TRNA LIGASE, MITOCHONDRIAL"/>
    <property type="match status" value="1"/>
</dbReference>
<dbReference type="InterPro" id="IPR022911">
    <property type="entry name" value="Phe_tRNA_ligase_alpha1_bac"/>
</dbReference>
<dbReference type="InterPro" id="IPR002319">
    <property type="entry name" value="Phenylalanyl-tRNA_Synthase"/>
</dbReference>
<feature type="domain" description="Aminoacyl-transfer RNA synthetases class-II family profile" evidence="14">
    <location>
        <begin position="117"/>
        <end position="325"/>
    </location>
</feature>
<dbReference type="HAMAP" id="MF_00281">
    <property type="entry name" value="Phe_tRNA_synth_alpha1"/>
    <property type="match status" value="1"/>
</dbReference>
<dbReference type="InterPro" id="IPR006195">
    <property type="entry name" value="aa-tRNA-synth_II"/>
</dbReference>
<dbReference type="GO" id="GO:0000049">
    <property type="term" value="F:tRNA binding"/>
    <property type="evidence" value="ECO:0007669"/>
    <property type="project" value="InterPro"/>
</dbReference>
<comment type="subcellular location">
    <subcellularLocation>
        <location evidence="1 13">Cytoplasm</location>
    </subcellularLocation>
</comment>
<name>A0A1F7V8T5_9BACT</name>
<evidence type="ECO:0000256" key="10">
    <source>
        <dbReference type="ARBA" id="ARBA00022917"/>
    </source>
</evidence>
<keyword evidence="11 13" id="KW-0030">Aminoacyl-tRNA synthetase</keyword>
<dbReference type="GO" id="GO:0005524">
    <property type="term" value="F:ATP binding"/>
    <property type="evidence" value="ECO:0007669"/>
    <property type="project" value="UniProtKB-UniRule"/>
</dbReference>
<sequence length="348" mass="39788">MKSKIEQLKNDALALLEKITDRENLEALKTDVLGRKGKLNELMKEMMSLADDERKVIGQFANELKGSIENAFGDKERSMFEQEELRRAEDEWIDVTAPGDFSNAGHLHPITQAIADIEETFKKIGFTATRVPEIDWDYYVFESLNMPGDHPARDDWETFFVDAPEGSKGKLVLTPHTSNSQVRAMETQKPPIRMVNINRTYRRQSDTRHLSMFHQFEGLVVDRGMTIANLKGTIDYFAKTYFGPNRITRLRPHHFRFTEPSFEIDISCGVCNADPSVNCRLCKEGWMELGGAGMVHPNVLKAGGLDAEEFSGFAFGWGVERTMMMKEGMNIDDIRVLYKNDLRFVKQF</sequence>
<dbReference type="PANTHER" id="PTHR11538">
    <property type="entry name" value="PHENYLALANYL-TRNA SYNTHETASE"/>
    <property type="match status" value="1"/>
</dbReference>
<evidence type="ECO:0000256" key="4">
    <source>
        <dbReference type="ARBA" id="ARBA00022490"/>
    </source>
</evidence>
<evidence type="ECO:0000256" key="11">
    <source>
        <dbReference type="ARBA" id="ARBA00023146"/>
    </source>
</evidence>
<dbReference type="SUPFAM" id="SSF46589">
    <property type="entry name" value="tRNA-binding arm"/>
    <property type="match status" value="1"/>
</dbReference>
<feature type="binding site" evidence="13">
    <location>
        <position position="259"/>
    </location>
    <ligand>
        <name>Mg(2+)</name>
        <dbReference type="ChEBI" id="CHEBI:18420"/>
        <note>shared with beta subunit</note>
    </ligand>
</feature>
<comment type="subunit">
    <text evidence="3 13">Tetramer of two alpha and two beta subunits.</text>
</comment>
<evidence type="ECO:0000313" key="16">
    <source>
        <dbReference type="Proteomes" id="UP000176593"/>
    </source>
</evidence>
<dbReference type="GO" id="GO:0005737">
    <property type="term" value="C:cytoplasm"/>
    <property type="evidence" value="ECO:0007669"/>
    <property type="project" value="UniProtKB-SubCell"/>
</dbReference>
<dbReference type="GO" id="GO:0000287">
    <property type="term" value="F:magnesium ion binding"/>
    <property type="evidence" value="ECO:0007669"/>
    <property type="project" value="UniProtKB-UniRule"/>
</dbReference>
<comment type="caution">
    <text evidence="15">The sequence shown here is derived from an EMBL/GenBank/DDBJ whole genome shotgun (WGS) entry which is preliminary data.</text>
</comment>
<dbReference type="Pfam" id="PF02912">
    <property type="entry name" value="Phe_tRNA-synt_N"/>
    <property type="match status" value="1"/>
</dbReference>
<evidence type="ECO:0000256" key="2">
    <source>
        <dbReference type="ARBA" id="ARBA00010207"/>
    </source>
</evidence>
<dbReference type="CDD" id="cd00496">
    <property type="entry name" value="PheRS_alpha_core"/>
    <property type="match status" value="1"/>
</dbReference>
<comment type="cofactor">
    <cofactor evidence="13">
        <name>Mg(2+)</name>
        <dbReference type="ChEBI" id="CHEBI:18420"/>
    </cofactor>
    <text evidence="13">Binds 2 magnesium ions per tetramer.</text>
</comment>
<evidence type="ECO:0000256" key="12">
    <source>
        <dbReference type="ARBA" id="ARBA00049255"/>
    </source>
</evidence>
<evidence type="ECO:0000256" key="6">
    <source>
        <dbReference type="ARBA" id="ARBA00022723"/>
    </source>
</evidence>
<dbReference type="InterPro" id="IPR045864">
    <property type="entry name" value="aa-tRNA-synth_II/BPL/LPL"/>
</dbReference>
<reference evidence="15 16" key="1">
    <citation type="journal article" date="2016" name="Nat. Commun.">
        <title>Thousands of microbial genomes shed light on interconnected biogeochemical processes in an aquifer system.</title>
        <authorList>
            <person name="Anantharaman K."/>
            <person name="Brown C.T."/>
            <person name="Hug L.A."/>
            <person name="Sharon I."/>
            <person name="Castelle C.J."/>
            <person name="Probst A.J."/>
            <person name="Thomas B.C."/>
            <person name="Singh A."/>
            <person name="Wilkins M.J."/>
            <person name="Karaoz U."/>
            <person name="Brodie E.L."/>
            <person name="Williams K.H."/>
            <person name="Hubbard S.S."/>
            <person name="Banfield J.F."/>
        </authorList>
    </citation>
    <scope>NUCLEOTIDE SEQUENCE [LARGE SCALE GENOMIC DNA]</scope>
</reference>
<keyword evidence="7 13" id="KW-0547">Nucleotide-binding</keyword>
<evidence type="ECO:0000256" key="13">
    <source>
        <dbReference type="HAMAP-Rule" id="MF_00281"/>
    </source>
</evidence>
<evidence type="ECO:0000259" key="14">
    <source>
        <dbReference type="PROSITE" id="PS50862"/>
    </source>
</evidence>
<dbReference type="InterPro" id="IPR010978">
    <property type="entry name" value="tRNA-bd_arm"/>
</dbReference>
<dbReference type="EMBL" id="MGEQ01000009">
    <property type="protein sequence ID" value="OGL86498.1"/>
    <property type="molecule type" value="Genomic_DNA"/>
</dbReference>
<organism evidence="15 16">
    <name type="scientific">Candidatus Uhrbacteria bacterium RIFCSPLOWO2_02_FULL_48_18</name>
    <dbReference type="NCBI Taxonomy" id="1802408"/>
    <lineage>
        <taxon>Bacteria</taxon>
        <taxon>Candidatus Uhriibacteriota</taxon>
    </lineage>
</organism>
<keyword evidence="6 13" id="KW-0479">Metal-binding</keyword>
<protein>
    <recommendedName>
        <fullName evidence="13">Phenylalanine--tRNA ligase alpha subunit</fullName>
        <ecNumber evidence="13">6.1.1.20</ecNumber>
    </recommendedName>
    <alternativeName>
        <fullName evidence="13">Phenylalanyl-tRNA synthetase alpha subunit</fullName>
        <shortName evidence="13">PheRS</shortName>
    </alternativeName>
</protein>
<dbReference type="PROSITE" id="PS50862">
    <property type="entry name" value="AA_TRNA_LIGASE_II"/>
    <property type="match status" value="1"/>
</dbReference>
<evidence type="ECO:0000256" key="3">
    <source>
        <dbReference type="ARBA" id="ARBA00011209"/>
    </source>
</evidence>
<keyword evidence="4 13" id="KW-0963">Cytoplasm</keyword>
<dbReference type="GO" id="GO:0004826">
    <property type="term" value="F:phenylalanine-tRNA ligase activity"/>
    <property type="evidence" value="ECO:0007669"/>
    <property type="project" value="UniProtKB-UniRule"/>
</dbReference>
<evidence type="ECO:0000256" key="5">
    <source>
        <dbReference type="ARBA" id="ARBA00022598"/>
    </source>
</evidence>
<gene>
    <name evidence="13" type="primary">pheS</name>
    <name evidence="15" type="ORF">A3I41_04365</name>
</gene>
<accession>A0A1F7V8T5</accession>
<dbReference type="SUPFAM" id="SSF55681">
    <property type="entry name" value="Class II aaRS and biotin synthetases"/>
    <property type="match status" value="1"/>
</dbReference>
<dbReference type="Pfam" id="PF01409">
    <property type="entry name" value="tRNA-synt_2d"/>
    <property type="match status" value="1"/>
</dbReference>
<evidence type="ECO:0000256" key="9">
    <source>
        <dbReference type="ARBA" id="ARBA00022842"/>
    </source>
</evidence>
<evidence type="ECO:0000256" key="7">
    <source>
        <dbReference type="ARBA" id="ARBA00022741"/>
    </source>
</evidence>
<keyword evidence="10 13" id="KW-0648">Protein biosynthesis</keyword>
<dbReference type="InterPro" id="IPR004188">
    <property type="entry name" value="Phe-tRNA_ligase_II_N"/>
</dbReference>
<dbReference type="NCBIfam" id="TIGR00468">
    <property type="entry name" value="pheS"/>
    <property type="match status" value="1"/>
</dbReference>
<keyword evidence="5 13" id="KW-0436">Ligase</keyword>
<proteinExistence type="inferred from homology"/>
<dbReference type="InterPro" id="IPR004529">
    <property type="entry name" value="Phe-tRNA-synth_IIc_asu"/>
</dbReference>
<dbReference type="Gene3D" id="3.30.930.10">
    <property type="entry name" value="Bira Bifunctional Protein, Domain 2"/>
    <property type="match status" value="1"/>
</dbReference>
<dbReference type="GO" id="GO:0006432">
    <property type="term" value="P:phenylalanyl-tRNA aminoacylation"/>
    <property type="evidence" value="ECO:0007669"/>
    <property type="project" value="UniProtKB-UniRule"/>
</dbReference>
<keyword evidence="9 13" id="KW-0460">Magnesium</keyword>
<comment type="similarity">
    <text evidence="2 13">Belongs to the class-II aminoacyl-tRNA synthetase family. Phe-tRNA synthetase alpha subunit type 1 subfamily.</text>
</comment>
<dbReference type="EC" id="6.1.1.20" evidence="13"/>
<dbReference type="AlphaFoldDB" id="A0A1F7V8T5"/>
<keyword evidence="8 13" id="KW-0067">ATP-binding</keyword>
<evidence type="ECO:0000256" key="1">
    <source>
        <dbReference type="ARBA" id="ARBA00004496"/>
    </source>
</evidence>